<dbReference type="EC" id="1.3.1.-" evidence="12"/>
<dbReference type="GO" id="GO:0017150">
    <property type="term" value="F:tRNA dihydrouridine synthase activity"/>
    <property type="evidence" value="ECO:0007669"/>
    <property type="project" value="InterPro"/>
</dbReference>
<comment type="cofactor">
    <cofactor evidence="1 12 14">
        <name>FMN</name>
        <dbReference type="ChEBI" id="CHEBI:58210"/>
    </cofactor>
</comment>
<evidence type="ECO:0000256" key="5">
    <source>
        <dbReference type="ARBA" id="ARBA00022643"/>
    </source>
</evidence>
<dbReference type="AlphaFoldDB" id="A0A1G1KQP8"/>
<keyword evidence="7" id="KW-0521">NADP</keyword>
<dbReference type="InterPro" id="IPR013785">
    <property type="entry name" value="Aldolase_TIM"/>
</dbReference>
<dbReference type="PANTHER" id="PTHR45846">
    <property type="entry name" value="TRNA-DIHYDROURIDINE(47) SYNTHASE [NAD(P)(+)]-LIKE"/>
    <property type="match status" value="1"/>
</dbReference>
<evidence type="ECO:0000256" key="13">
    <source>
        <dbReference type="PIRSR" id="PIRSR006621-1"/>
    </source>
</evidence>
<evidence type="ECO:0000256" key="3">
    <source>
        <dbReference type="ARBA" id="ARBA00022555"/>
    </source>
</evidence>
<comment type="caution">
    <text evidence="16">The sequence shown here is derived from an EMBL/GenBank/DDBJ whole genome shotgun (WGS) entry which is preliminary data.</text>
</comment>
<dbReference type="NCBIfam" id="TIGR00737">
    <property type="entry name" value="nifR3_yhdG"/>
    <property type="match status" value="1"/>
</dbReference>
<keyword evidence="6 12" id="KW-0819">tRNA processing</keyword>
<evidence type="ECO:0000256" key="9">
    <source>
        <dbReference type="ARBA" id="ARBA00023002"/>
    </source>
</evidence>
<evidence type="ECO:0000256" key="6">
    <source>
        <dbReference type="ARBA" id="ARBA00022694"/>
    </source>
</evidence>
<dbReference type="PANTHER" id="PTHR45846:SF1">
    <property type="entry name" value="TRNA-DIHYDROURIDINE(47) SYNTHASE [NAD(P)(+)]-LIKE"/>
    <property type="match status" value="1"/>
</dbReference>
<evidence type="ECO:0000256" key="12">
    <source>
        <dbReference type="PIRNR" id="PIRNR006621"/>
    </source>
</evidence>
<feature type="binding site" evidence="14">
    <location>
        <begin position="227"/>
        <end position="228"/>
    </location>
    <ligand>
        <name>FMN</name>
        <dbReference type="ChEBI" id="CHEBI:58210"/>
    </ligand>
</feature>
<name>A0A1G1KQP8_9BACT</name>
<organism evidence="16 17">
    <name type="scientific">Candidatus Danuiimicrobium aquiferis</name>
    <dbReference type="NCBI Taxonomy" id="1801832"/>
    <lineage>
        <taxon>Bacteria</taxon>
        <taxon>Pseudomonadati</taxon>
        <taxon>Candidatus Omnitrophota</taxon>
        <taxon>Candidatus Danuiimicrobium</taxon>
    </lineage>
</organism>
<accession>A0A1G1KQP8</accession>
<dbReference type="InterPro" id="IPR001269">
    <property type="entry name" value="DUS_fam"/>
</dbReference>
<evidence type="ECO:0000259" key="15">
    <source>
        <dbReference type="Pfam" id="PF01207"/>
    </source>
</evidence>
<feature type="binding site" evidence="14">
    <location>
        <position position="71"/>
    </location>
    <ligand>
        <name>FMN</name>
        <dbReference type="ChEBI" id="CHEBI:58210"/>
    </ligand>
</feature>
<dbReference type="InterPro" id="IPR004652">
    <property type="entry name" value="DusB-like"/>
</dbReference>
<feature type="binding site" evidence="14">
    <location>
        <begin position="17"/>
        <end position="19"/>
    </location>
    <ligand>
        <name>FMN</name>
        <dbReference type="ChEBI" id="CHEBI:58210"/>
    </ligand>
</feature>
<keyword evidence="5 12" id="KW-0288">FMN</keyword>
<dbReference type="PIRSF" id="PIRSF006621">
    <property type="entry name" value="Dus"/>
    <property type="match status" value="1"/>
</dbReference>
<dbReference type="InterPro" id="IPR024036">
    <property type="entry name" value="tRNA-dHydroUridine_Synthase_C"/>
</dbReference>
<evidence type="ECO:0000256" key="11">
    <source>
        <dbReference type="ARBA" id="ARBA00048802"/>
    </source>
</evidence>
<evidence type="ECO:0000256" key="10">
    <source>
        <dbReference type="ARBA" id="ARBA00048205"/>
    </source>
</evidence>
<comment type="similarity">
    <text evidence="12">Belongs to the dus family.</text>
</comment>
<gene>
    <name evidence="16" type="ORF">A3G33_04740</name>
</gene>
<dbReference type="PROSITE" id="PS01136">
    <property type="entry name" value="UPF0034"/>
    <property type="match status" value="1"/>
</dbReference>
<evidence type="ECO:0000256" key="8">
    <source>
        <dbReference type="ARBA" id="ARBA00022884"/>
    </source>
</evidence>
<feature type="active site" description="Proton donor" evidence="13">
    <location>
        <position position="101"/>
    </location>
</feature>
<dbReference type="Gene3D" id="1.10.1200.80">
    <property type="entry name" value="Putative flavin oxidoreducatase, domain 2"/>
    <property type="match status" value="1"/>
</dbReference>
<dbReference type="GO" id="GO:0000049">
    <property type="term" value="F:tRNA binding"/>
    <property type="evidence" value="ECO:0007669"/>
    <property type="project" value="UniProtKB-KW"/>
</dbReference>
<protein>
    <recommendedName>
        <fullName evidence="12">tRNA-dihydrouridine synthase</fullName>
        <ecNumber evidence="12">1.3.1.-</ecNumber>
    </recommendedName>
</protein>
<dbReference type="GO" id="GO:0050660">
    <property type="term" value="F:flavin adenine dinucleotide binding"/>
    <property type="evidence" value="ECO:0007669"/>
    <property type="project" value="InterPro"/>
</dbReference>
<feature type="binding site" evidence="14">
    <location>
        <position position="141"/>
    </location>
    <ligand>
        <name>FMN</name>
        <dbReference type="ChEBI" id="CHEBI:58210"/>
    </ligand>
</feature>
<dbReference type="CDD" id="cd02801">
    <property type="entry name" value="DUS_like_FMN"/>
    <property type="match status" value="1"/>
</dbReference>
<sequence>MFKIGTLKLKSKVIQAPMAGCTDLAFRLIARHYGMEFAFLEMVHATPLAKRHRKTFEVLKTVPGDSPLGAQLIGKDPESMAIAACLLEEMGFEVVDLNLGCPVKKVVRRGEGSALLAQPDLSEKLFEAVVKSVKRVPVTCKMRIGFKDPTGKEAVHIAKIAEHSGLAAITVHGRTQSQGYTGKADWQAIRHVKEAVKIPVIGNGDVITPQDAIKITDISGCDAIMIGRGALGNPWIYKAIDAALNKRPIPPAPSFAEQKKAALDHFKLEIETMGDRIGVLLARKLVTWYFKKTPGIARLRDKVNRAHSAADISKFLEEFEPAVDSV</sequence>
<feature type="domain" description="DUS-like FMN-binding" evidence="15">
    <location>
        <begin position="15"/>
        <end position="317"/>
    </location>
</feature>
<comment type="catalytic activity">
    <reaction evidence="10">
        <text>a 5,6-dihydrouridine in tRNA + NADP(+) = a uridine in tRNA + NADPH + H(+)</text>
        <dbReference type="Rhea" id="RHEA:23624"/>
        <dbReference type="Rhea" id="RHEA-COMP:13339"/>
        <dbReference type="Rhea" id="RHEA-COMP:13887"/>
        <dbReference type="ChEBI" id="CHEBI:15378"/>
        <dbReference type="ChEBI" id="CHEBI:57783"/>
        <dbReference type="ChEBI" id="CHEBI:58349"/>
        <dbReference type="ChEBI" id="CHEBI:65315"/>
        <dbReference type="ChEBI" id="CHEBI:74443"/>
    </reaction>
</comment>
<evidence type="ECO:0000256" key="7">
    <source>
        <dbReference type="ARBA" id="ARBA00022857"/>
    </source>
</evidence>
<evidence type="ECO:0000313" key="16">
    <source>
        <dbReference type="EMBL" id="OGW95241.1"/>
    </source>
</evidence>
<keyword evidence="3" id="KW-0820">tRNA-binding</keyword>
<comment type="function">
    <text evidence="2 12">Catalyzes the synthesis of 5,6-dihydrouridine (D), a modified base found in the D-loop of most tRNAs, via the reduction of the C5-C6 double bond in target uridines.</text>
</comment>
<dbReference type="Gene3D" id="3.20.20.70">
    <property type="entry name" value="Aldolase class I"/>
    <property type="match status" value="1"/>
</dbReference>
<dbReference type="Pfam" id="PF01207">
    <property type="entry name" value="Dus"/>
    <property type="match status" value="1"/>
</dbReference>
<keyword evidence="14" id="KW-0547">Nucleotide-binding</keyword>
<dbReference type="SUPFAM" id="SSF51395">
    <property type="entry name" value="FMN-linked oxidoreductases"/>
    <property type="match status" value="1"/>
</dbReference>
<keyword evidence="9 12" id="KW-0560">Oxidoreductase</keyword>
<dbReference type="InterPro" id="IPR018517">
    <property type="entry name" value="tRNA_hU_synthase_CS"/>
</dbReference>
<evidence type="ECO:0000256" key="2">
    <source>
        <dbReference type="ARBA" id="ARBA00002790"/>
    </source>
</evidence>
<dbReference type="Proteomes" id="UP000178187">
    <property type="component" value="Unassembled WGS sequence"/>
</dbReference>
<evidence type="ECO:0000313" key="17">
    <source>
        <dbReference type="Proteomes" id="UP000178187"/>
    </source>
</evidence>
<feature type="binding site" evidence="14">
    <location>
        <position position="172"/>
    </location>
    <ligand>
        <name>FMN</name>
        <dbReference type="ChEBI" id="CHEBI:58210"/>
    </ligand>
</feature>
<dbReference type="EMBL" id="MHFR01000068">
    <property type="protein sequence ID" value="OGW95241.1"/>
    <property type="molecule type" value="Genomic_DNA"/>
</dbReference>
<dbReference type="InterPro" id="IPR035587">
    <property type="entry name" value="DUS-like_FMN-bd"/>
</dbReference>
<keyword evidence="8" id="KW-0694">RNA-binding</keyword>
<comment type="catalytic activity">
    <reaction evidence="11">
        <text>a 5,6-dihydrouridine in tRNA + NAD(+) = a uridine in tRNA + NADH + H(+)</text>
        <dbReference type="Rhea" id="RHEA:54452"/>
        <dbReference type="Rhea" id="RHEA-COMP:13339"/>
        <dbReference type="Rhea" id="RHEA-COMP:13887"/>
        <dbReference type="ChEBI" id="CHEBI:15378"/>
        <dbReference type="ChEBI" id="CHEBI:57540"/>
        <dbReference type="ChEBI" id="CHEBI:57945"/>
        <dbReference type="ChEBI" id="CHEBI:65315"/>
        <dbReference type="ChEBI" id="CHEBI:74443"/>
    </reaction>
</comment>
<evidence type="ECO:0000256" key="1">
    <source>
        <dbReference type="ARBA" id="ARBA00001917"/>
    </source>
</evidence>
<proteinExistence type="inferred from homology"/>
<reference evidence="16 17" key="1">
    <citation type="journal article" date="2016" name="Nat. Commun.">
        <title>Thousands of microbial genomes shed light on interconnected biogeochemical processes in an aquifer system.</title>
        <authorList>
            <person name="Anantharaman K."/>
            <person name="Brown C.T."/>
            <person name="Hug L.A."/>
            <person name="Sharon I."/>
            <person name="Castelle C.J."/>
            <person name="Probst A.J."/>
            <person name="Thomas B.C."/>
            <person name="Singh A."/>
            <person name="Wilkins M.J."/>
            <person name="Karaoz U."/>
            <person name="Brodie E.L."/>
            <person name="Williams K.H."/>
            <person name="Hubbard S.S."/>
            <person name="Banfield J.F."/>
        </authorList>
    </citation>
    <scope>NUCLEOTIDE SEQUENCE [LARGE SCALE GENOMIC DNA]</scope>
</reference>
<keyword evidence="4 12" id="KW-0285">Flavoprotein</keyword>
<evidence type="ECO:0000256" key="14">
    <source>
        <dbReference type="PIRSR" id="PIRSR006621-2"/>
    </source>
</evidence>
<evidence type="ECO:0000256" key="4">
    <source>
        <dbReference type="ARBA" id="ARBA00022630"/>
    </source>
</evidence>